<feature type="compositionally biased region" description="Pro residues" evidence="1">
    <location>
        <begin position="236"/>
        <end position="247"/>
    </location>
</feature>
<dbReference type="EMBL" id="OX465079">
    <property type="protein sequence ID" value="CAI9277622.1"/>
    <property type="molecule type" value="Genomic_DNA"/>
</dbReference>
<name>A0AA35YPK5_LACSI</name>
<feature type="region of interest" description="Disordered" evidence="1">
    <location>
        <begin position="198"/>
        <end position="304"/>
    </location>
</feature>
<evidence type="ECO:0000313" key="3">
    <source>
        <dbReference type="Proteomes" id="UP001177003"/>
    </source>
</evidence>
<evidence type="ECO:0000313" key="2">
    <source>
        <dbReference type="EMBL" id="CAI9277622.1"/>
    </source>
</evidence>
<keyword evidence="3" id="KW-1185">Reference proteome</keyword>
<evidence type="ECO:0000256" key="1">
    <source>
        <dbReference type="SAM" id="MobiDB-lite"/>
    </source>
</evidence>
<dbReference type="SUPFAM" id="SSF52047">
    <property type="entry name" value="RNI-like"/>
    <property type="match status" value="1"/>
</dbReference>
<accession>A0AA35YPK5</accession>
<sequence length="327" mass="35784">MDSSFSRGLWPPKLHHLVIGGLKKPISKWGPQTFPTSLVKLILMGGQSEDASNLCQLFHLLPSSLTELRIIEFEKVESVSKGLQHLTSLQHLSIIECPKLVRISAPTNITTGSNIIDSAILVASKEGGNRGRGNRNRPRCSHCNKIGHTIDRCFQLKPPKIANVAHEGTPPGNVSISAADYEELLKLREEKQSPIACISQSSPMGPWVIDSDDPQKPPNFHSEHPITNPINDSSPPVDPITNTPPPLRTYHRRRPAQPTDSSSGEHPYEHMVSPTTEPLSEPDDTSLPDSPPTPIAPSVLDPDLDRPVAERKVSILHSLLSEILATL</sequence>
<proteinExistence type="predicted"/>
<dbReference type="Proteomes" id="UP001177003">
    <property type="component" value="Chromosome 3"/>
</dbReference>
<reference evidence="2" key="1">
    <citation type="submission" date="2023-04" db="EMBL/GenBank/DDBJ databases">
        <authorList>
            <person name="Vijverberg K."/>
            <person name="Xiong W."/>
            <person name="Schranz E."/>
        </authorList>
    </citation>
    <scope>NUCLEOTIDE SEQUENCE</scope>
</reference>
<dbReference type="Gene3D" id="3.80.10.10">
    <property type="entry name" value="Ribonuclease Inhibitor"/>
    <property type="match status" value="1"/>
</dbReference>
<dbReference type="InterPro" id="IPR032675">
    <property type="entry name" value="LRR_dom_sf"/>
</dbReference>
<organism evidence="2 3">
    <name type="scientific">Lactuca saligna</name>
    <name type="common">Willowleaf lettuce</name>
    <dbReference type="NCBI Taxonomy" id="75948"/>
    <lineage>
        <taxon>Eukaryota</taxon>
        <taxon>Viridiplantae</taxon>
        <taxon>Streptophyta</taxon>
        <taxon>Embryophyta</taxon>
        <taxon>Tracheophyta</taxon>
        <taxon>Spermatophyta</taxon>
        <taxon>Magnoliopsida</taxon>
        <taxon>eudicotyledons</taxon>
        <taxon>Gunneridae</taxon>
        <taxon>Pentapetalae</taxon>
        <taxon>asterids</taxon>
        <taxon>campanulids</taxon>
        <taxon>Asterales</taxon>
        <taxon>Asteraceae</taxon>
        <taxon>Cichorioideae</taxon>
        <taxon>Cichorieae</taxon>
        <taxon>Lactucinae</taxon>
        <taxon>Lactuca</taxon>
    </lineage>
</organism>
<protein>
    <submittedName>
        <fullName evidence="2">Uncharacterized protein</fullName>
    </submittedName>
</protein>
<gene>
    <name evidence="2" type="ORF">LSALG_LOCUS17539</name>
</gene>
<dbReference type="AlphaFoldDB" id="A0AA35YPK5"/>